<dbReference type="EMBL" id="PCZS01000002">
    <property type="protein sequence ID" value="REB69079.1"/>
    <property type="molecule type" value="Genomic_DNA"/>
</dbReference>
<organism evidence="3 4">
    <name type="scientific">Cutibacterium namnetense</name>
    <dbReference type="NCBI Taxonomy" id="1574624"/>
    <lineage>
        <taxon>Bacteria</taxon>
        <taxon>Bacillati</taxon>
        <taxon>Actinomycetota</taxon>
        <taxon>Actinomycetes</taxon>
        <taxon>Propionibacteriales</taxon>
        <taxon>Propionibacteriaceae</taxon>
        <taxon>Cutibacterium</taxon>
    </lineage>
</organism>
<dbReference type="Proteomes" id="UP000256324">
    <property type="component" value="Unassembled WGS sequence"/>
</dbReference>
<feature type="compositionally biased region" description="Low complexity" evidence="1">
    <location>
        <begin position="70"/>
        <end position="100"/>
    </location>
</feature>
<dbReference type="Pfam" id="PF09723">
    <property type="entry name" value="Zn_ribbon_8"/>
    <property type="match status" value="1"/>
</dbReference>
<dbReference type="PANTHER" id="PTHR34404:SF2">
    <property type="entry name" value="CONSERVED SERINE RICH PROTEIN"/>
    <property type="match status" value="1"/>
</dbReference>
<feature type="domain" description="Putative regulatory protein FmdB zinc ribbon" evidence="2">
    <location>
        <begin position="1"/>
        <end position="41"/>
    </location>
</feature>
<dbReference type="NCBIfam" id="TIGR02605">
    <property type="entry name" value="CxxC_CxxC_SSSS"/>
    <property type="match status" value="1"/>
</dbReference>
<reference evidence="3 4" key="1">
    <citation type="submission" date="2017-09" db="EMBL/GenBank/DDBJ databases">
        <authorList>
            <person name="Bumgarner R.E."/>
        </authorList>
    </citation>
    <scope>NUCLEOTIDE SEQUENCE [LARGE SCALE GENOMIC DNA]</scope>
    <source>
        <strain evidence="3 4">T34998</strain>
    </source>
</reference>
<dbReference type="PANTHER" id="PTHR34404">
    <property type="entry name" value="REGULATORY PROTEIN, FMDB FAMILY"/>
    <property type="match status" value="1"/>
</dbReference>
<dbReference type="InterPro" id="IPR013429">
    <property type="entry name" value="Regulatory_FmdB_Zinc_ribbon"/>
</dbReference>
<dbReference type="SMART" id="SM00834">
    <property type="entry name" value="CxxC_CXXC_SSSS"/>
    <property type="match status" value="1"/>
</dbReference>
<comment type="caution">
    <text evidence="3">The sequence shown here is derived from an EMBL/GenBank/DDBJ whole genome shotgun (WGS) entry which is preliminary data.</text>
</comment>
<feature type="region of interest" description="Disordered" evidence="1">
    <location>
        <begin position="53"/>
        <end position="100"/>
    </location>
</feature>
<accession>A0ABX9IBX8</accession>
<evidence type="ECO:0000256" key="1">
    <source>
        <dbReference type="SAM" id="MobiDB-lite"/>
    </source>
</evidence>
<evidence type="ECO:0000313" key="3">
    <source>
        <dbReference type="EMBL" id="REB69079.1"/>
    </source>
</evidence>
<protein>
    <submittedName>
        <fullName evidence="3">FmdB family transcriptional regulator</fullName>
    </submittedName>
</protein>
<dbReference type="RefSeq" id="WP_115938736.1">
    <property type="nucleotide sequence ID" value="NZ_PCZS01000002.1"/>
</dbReference>
<name>A0ABX9IBX8_9ACTN</name>
<evidence type="ECO:0000259" key="2">
    <source>
        <dbReference type="SMART" id="SM00834"/>
    </source>
</evidence>
<proteinExistence type="predicted"/>
<gene>
    <name evidence="3" type="ORF">CP880_06280</name>
</gene>
<sequence>MPTYQYQCNDCARDLEVVQKFSDPSLTVCPSCEGNLRKVFSAVGVVFKGSGFYSTDNHTKGASKAATGDSSSSTTLESSTKSEPASSSSSSTTKTSESTS</sequence>
<evidence type="ECO:0000313" key="4">
    <source>
        <dbReference type="Proteomes" id="UP000256324"/>
    </source>
</evidence>
<keyword evidence="4" id="KW-1185">Reference proteome</keyword>